<keyword evidence="4" id="KW-0472">Membrane</keyword>
<evidence type="ECO:0000256" key="1">
    <source>
        <dbReference type="ARBA" id="ARBA00006668"/>
    </source>
</evidence>
<accession>A0ABQ7JAK2</accession>
<comment type="caution">
    <text evidence="5">The sequence shown here is derived from an EMBL/GenBank/DDBJ whole genome shotgun (WGS) entry which is preliminary data.</text>
</comment>
<keyword evidence="4" id="KW-0812">Transmembrane</keyword>
<dbReference type="Pfam" id="PF00886">
    <property type="entry name" value="Ribosomal_S16"/>
    <property type="match status" value="1"/>
</dbReference>
<keyword evidence="3" id="KW-0687">Ribonucleoprotein</keyword>
<dbReference type="EMBL" id="JADAQX010000261">
    <property type="protein sequence ID" value="KAF8820980.1"/>
    <property type="molecule type" value="Genomic_DNA"/>
</dbReference>
<protein>
    <submittedName>
        <fullName evidence="5">30S ribosomal protein S16</fullName>
    </submittedName>
</protein>
<name>A0ABQ7JAK2_9APIC</name>
<dbReference type="InterPro" id="IPR000307">
    <property type="entry name" value="Ribosomal_bS16"/>
</dbReference>
<sequence>MVRRMFIPYFSKLRGPPRIRMQVQGIRGKRYYKIVAANQRDPRDGKHMEVLGSYSPHTSSGHEEVRLRFTRIKFWLAVGAFISPSMRSLLGLAYLIPSPPPPFGRRTMGQYHLLQQISKEQAEKRKLLLQSFYKNPDPVEFYPPESSENAYIDASDSEDPGRTTHSAIQRVRRILH</sequence>
<gene>
    <name evidence="5" type="ORF">IE077_004396</name>
</gene>
<dbReference type="Gene3D" id="3.30.1320.10">
    <property type="match status" value="1"/>
</dbReference>
<dbReference type="HAMAP" id="MF_00385">
    <property type="entry name" value="Ribosomal_bS16"/>
    <property type="match status" value="1"/>
</dbReference>
<evidence type="ECO:0000256" key="4">
    <source>
        <dbReference type="SAM" id="Phobius"/>
    </source>
</evidence>
<evidence type="ECO:0000313" key="6">
    <source>
        <dbReference type="Proteomes" id="UP000823046"/>
    </source>
</evidence>
<dbReference type="Proteomes" id="UP000823046">
    <property type="component" value="Unassembled WGS sequence"/>
</dbReference>
<keyword evidence="2 5" id="KW-0689">Ribosomal protein</keyword>
<proteinExistence type="inferred from homology"/>
<evidence type="ECO:0000256" key="2">
    <source>
        <dbReference type="ARBA" id="ARBA00022980"/>
    </source>
</evidence>
<comment type="similarity">
    <text evidence="1">Belongs to the bacterial ribosomal protein bS16 family.</text>
</comment>
<evidence type="ECO:0000256" key="3">
    <source>
        <dbReference type="ARBA" id="ARBA00023274"/>
    </source>
</evidence>
<reference evidence="5 6" key="1">
    <citation type="journal article" date="2020" name="bioRxiv">
        <title>Metabolic contributions of an alphaproteobacterial endosymbiont in the apicomplexan Cardiosporidium cionae.</title>
        <authorList>
            <person name="Hunter E.S."/>
            <person name="Paight C.J."/>
            <person name="Lane C.E."/>
        </authorList>
    </citation>
    <scope>NUCLEOTIDE SEQUENCE [LARGE SCALE GENOMIC DNA]</scope>
    <source>
        <strain evidence="5">ESH_2018</strain>
    </source>
</reference>
<evidence type="ECO:0000313" key="5">
    <source>
        <dbReference type="EMBL" id="KAF8820980.1"/>
    </source>
</evidence>
<feature type="transmembrane region" description="Helical" evidence="4">
    <location>
        <begin position="74"/>
        <end position="96"/>
    </location>
</feature>
<dbReference type="SUPFAM" id="SSF54565">
    <property type="entry name" value="Ribosomal protein S16"/>
    <property type="match status" value="1"/>
</dbReference>
<dbReference type="PANTHER" id="PTHR12919">
    <property type="entry name" value="30S RIBOSOMAL PROTEIN S16"/>
    <property type="match status" value="1"/>
</dbReference>
<dbReference type="NCBIfam" id="TIGR00002">
    <property type="entry name" value="S16"/>
    <property type="match status" value="1"/>
</dbReference>
<keyword evidence="4" id="KW-1133">Transmembrane helix</keyword>
<keyword evidence="6" id="KW-1185">Reference proteome</keyword>
<dbReference type="GO" id="GO:0005840">
    <property type="term" value="C:ribosome"/>
    <property type="evidence" value="ECO:0007669"/>
    <property type="project" value="UniProtKB-KW"/>
</dbReference>
<dbReference type="InterPro" id="IPR023803">
    <property type="entry name" value="Ribosomal_bS16_dom_sf"/>
</dbReference>
<organism evidence="5 6">
    <name type="scientific">Cardiosporidium cionae</name>
    <dbReference type="NCBI Taxonomy" id="476202"/>
    <lineage>
        <taxon>Eukaryota</taxon>
        <taxon>Sar</taxon>
        <taxon>Alveolata</taxon>
        <taxon>Apicomplexa</taxon>
        <taxon>Aconoidasida</taxon>
        <taxon>Nephromycida</taxon>
        <taxon>Cardiosporidium</taxon>
    </lineage>
</organism>
<dbReference type="PANTHER" id="PTHR12919:SF20">
    <property type="entry name" value="SMALL RIBOSOMAL SUBUNIT PROTEIN BS16M"/>
    <property type="match status" value="1"/>
</dbReference>